<name>A0ABD1IKH4_SALDI</name>
<dbReference type="PANTHER" id="PTHR47926">
    <property type="entry name" value="PENTATRICOPEPTIDE REPEAT-CONTAINING PROTEIN"/>
    <property type="match status" value="1"/>
</dbReference>
<feature type="repeat" description="PPR" evidence="2">
    <location>
        <begin position="438"/>
        <end position="472"/>
    </location>
</feature>
<dbReference type="PANTHER" id="PTHR47926:SF387">
    <property type="entry name" value="PENTATRICOPEPTIDE REPEAT-CONTAINING PROTEIN"/>
    <property type="match status" value="1"/>
</dbReference>
<protein>
    <submittedName>
        <fullName evidence="3">Pentatricopeptide repeat-containing protein, mitochondrial-like protein</fullName>
    </submittedName>
</protein>
<keyword evidence="4" id="KW-1185">Reference proteome</keyword>
<dbReference type="EMBL" id="JBEAFC010000001">
    <property type="protein sequence ID" value="KAL1569211.1"/>
    <property type="molecule type" value="Genomic_DNA"/>
</dbReference>
<dbReference type="Pfam" id="PF20431">
    <property type="entry name" value="E_motif"/>
    <property type="match status" value="1"/>
</dbReference>
<evidence type="ECO:0000313" key="3">
    <source>
        <dbReference type="EMBL" id="KAL1569211.1"/>
    </source>
</evidence>
<reference evidence="3 4" key="1">
    <citation type="submission" date="2024-06" db="EMBL/GenBank/DDBJ databases">
        <title>A chromosome level genome sequence of Diviner's sage (Salvia divinorum).</title>
        <authorList>
            <person name="Ford S.A."/>
            <person name="Ro D.-K."/>
            <person name="Ness R.W."/>
            <person name="Phillips M.A."/>
        </authorList>
    </citation>
    <scope>NUCLEOTIDE SEQUENCE [LARGE SCALE GENOMIC DNA]</scope>
    <source>
        <strain evidence="3">SAF-2024a</strain>
        <tissue evidence="3">Leaf</tissue>
    </source>
</reference>
<feature type="repeat" description="PPR" evidence="2">
    <location>
        <begin position="473"/>
        <end position="507"/>
    </location>
</feature>
<dbReference type="FunFam" id="1.25.40.10:FF:000184">
    <property type="entry name" value="Pentatricopeptide repeat-containing protein, chloroplastic"/>
    <property type="match status" value="1"/>
</dbReference>
<keyword evidence="1" id="KW-0677">Repeat</keyword>
<dbReference type="InterPro" id="IPR046848">
    <property type="entry name" value="E_motif"/>
</dbReference>
<feature type="repeat" description="PPR" evidence="2">
    <location>
        <begin position="204"/>
        <end position="238"/>
    </location>
</feature>
<evidence type="ECO:0000256" key="2">
    <source>
        <dbReference type="PROSITE-ProRule" id="PRU00708"/>
    </source>
</evidence>
<dbReference type="FunFam" id="1.25.40.10:FF:000348">
    <property type="entry name" value="Pentatricopeptide repeat-containing protein chloroplastic"/>
    <property type="match status" value="1"/>
</dbReference>
<evidence type="ECO:0000313" key="4">
    <source>
        <dbReference type="Proteomes" id="UP001567538"/>
    </source>
</evidence>
<organism evidence="3 4">
    <name type="scientific">Salvia divinorum</name>
    <name type="common">Maria pastora</name>
    <name type="synonym">Diviner's sage</name>
    <dbReference type="NCBI Taxonomy" id="28513"/>
    <lineage>
        <taxon>Eukaryota</taxon>
        <taxon>Viridiplantae</taxon>
        <taxon>Streptophyta</taxon>
        <taxon>Embryophyta</taxon>
        <taxon>Tracheophyta</taxon>
        <taxon>Spermatophyta</taxon>
        <taxon>Magnoliopsida</taxon>
        <taxon>eudicotyledons</taxon>
        <taxon>Gunneridae</taxon>
        <taxon>Pentapetalae</taxon>
        <taxon>asterids</taxon>
        <taxon>lamiids</taxon>
        <taxon>Lamiales</taxon>
        <taxon>Lamiaceae</taxon>
        <taxon>Nepetoideae</taxon>
        <taxon>Mentheae</taxon>
        <taxon>Salviinae</taxon>
        <taxon>Salvia</taxon>
        <taxon>Salvia subgen. Calosphace</taxon>
    </lineage>
</organism>
<feature type="repeat" description="PPR" evidence="2">
    <location>
        <begin position="305"/>
        <end position="339"/>
    </location>
</feature>
<dbReference type="PROSITE" id="PS51375">
    <property type="entry name" value="PPR"/>
    <property type="match status" value="4"/>
</dbReference>
<proteinExistence type="predicted"/>
<dbReference type="AlphaFoldDB" id="A0ABD1IKH4"/>
<dbReference type="Proteomes" id="UP001567538">
    <property type="component" value="Unassembled WGS sequence"/>
</dbReference>
<dbReference type="FunFam" id="1.25.40.10:FF:000344">
    <property type="entry name" value="Pentatricopeptide repeat-containing protein"/>
    <property type="match status" value="1"/>
</dbReference>
<comment type="caution">
    <text evidence="3">The sequence shown here is derived from an EMBL/GenBank/DDBJ whole genome shotgun (WGS) entry which is preliminary data.</text>
</comment>
<dbReference type="NCBIfam" id="TIGR00756">
    <property type="entry name" value="PPR"/>
    <property type="match status" value="7"/>
</dbReference>
<gene>
    <name evidence="3" type="ORF">AAHA92_00717</name>
</gene>
<dbReference type="SUPFAM" id="SSF48452">
    <property type="entry name" value="TPR-like"/>
    <property type="match status" value="1"/>
</dbReference>
<evidence type="ECO:0000256" key="1">
    <source>
        <dbReference type="ARBA" id="ARBA00022737"/>
    </source>
</evidence>
<accession>A0ABD1IKH4</accession>
<dbReference type="Pfam" id="PF13041">
    <property type="entry name" value="PPR_2"/>
    <property type="match status" value="2"/>
</dbReference>
<sequence>MNHLQLKQVFSLTNRFSFKTYSSNSKKWNSNPHPNLIITHPTLILIEACNSMSQAKQIHAQMMRTGLVFHLFPISRLLSFIALDERGNLRHANALFSQIPEPNVYIWNTIIRGCVKKGFSELGFCYFVTMVRECVEIDRRSYVFGLKSCEGLGDLRAGECVYCRIWKSGFVGDVFVRNELIHFYCEKGKLSCADRVFRESEIRDVVSWTSMIDGSVRNGMIDNALKMFDEMRETDVEPNDVTMVAVFSACAQRGDLRSAESVHEFAEMRGIRFSLNMMNAMLDMYVKCGGMEKAKDIFDKMEVRDVFSWTSMINGHGRNGELEMARKVFDEMPEKNVVSWTAMIGGYSHNNRPMEALKLFSEMEMEAFAPMESTLVLVLSACAQSGCMDVGQRIHDHYVKEKRIPLSTILGNALADMYAKCGSIDLAREMFDETRKKDLVSYNSMIVAYASHGHAEKALGLFDRMVELGFKPDNITFVGILSACAHRGLVEEGWVYFRDMEAFGVTPAMEHYACVIDLLGRVGLLEEAYALINSMGMEADQVIWGALLNGCRMHANVELGNIAAEKLMVLDPGDSGTYVLLASLCADKKKWRDVRIARSRMREKGVKKTPGSSLIEVEGKFHEFLVADESHPDSDDIYRVLEDILIFSKMDDYQNHRSTIDLFL</sequence>
<dbReference type="InterPro" id="IPR002885">
    <property type="entry name" value="PPR_rpt"/>
</dbReference>
<dbReference type="InterPro" id="IPR046960">
    <property type="entry name" value="PPR_At4g14850-like_plant"/>
</dbReference>
<dbReference type="Gene3D" id="1.25.40.10">
    <property type="entry name" value="Tetratricopeptide repeat domain"/>
    <property type="match status" value="4"/>
</dbReference>
<dbReference type="GO" id="GO:0016070">
    <property type="term" value="P:RNA metabolic process"/>
    <property type="evidence" value="ECO:0007669"/>
    <property type="project" value="UniProtKB-ARBA"/>
</dbReference>
<dbReference type="Pfam" id="PF01535">
    <property type="entry name" value="PPR"/>
    <property type="match status" value="5"/>
</dbReference>
<dbReference type="InterPro" id="IPR011990">
    <property type="entry name" value="TPR-like_helical_dom_sf"/>
</dbReference>